<accession>A0A554S6X4</accession>
<protein>
    <submittedName>
        <fullName evidence="1">Uncharacterized protein</fullName>
    </submittedName>
</protein>
<proteinExistence type="predicted"/>
<dbReference type="AlphaFoldDB" id="A0A554S6X4"/>
<dbReference type="RefSeq" id="WP_143914048.1">
    <property type="nucleotide sequence ID" value="NZ_VLNT01000011.1"/>
</dbReference>
<dbReference type="EMBL" id="VLNT01000011">
    <property type="protein sequence ID" value="TSD62104.1"/>
    <property type="molecule type" value="Genomic_DNA"/>
</dbReference>
<gene>
    <name evidence="1" type="ORF">FNM00_13385</name>
</gene>
<dbReference type="Proteomes" id="UP000316988">
    <property type="component" value="Unassembled WGS sequence"/>
</dbReference>
<dbReference type="OrthoDB" id="3747207at2"/>
<name>A0A554S6X4_9ACTN</name>
<keyword evidence="2" id="KW-1185">Reference proteome</keyword>
<comment type="caution">
    <text evidence="1">The sequence shown here is derived from an EMBL/GenBank/DDBJ whole genome shotgun (WGS) entry which is preliminary data.</text>
</comment>
<reference evidence="1 2" key="1">
    <citation type="submission" date="2019-07" db="EMBL/GenBank/DDBJ databases">
        <authorList>
            <person name="Zhao L.H."/>
        </authorList>
    </citation>
    <scope>NUCLEOTIDE SEQUENCE [LARGE SCALE GENOMIC DNA]</scope>
    <source>
        <strain evidence="1 2">Co35</strain>
    </source>
</reference>
<sequence length="218" mass="22937">MMRGTRFRQVLVGLGAALIVVISTSMNAVSSSGLPPEDVSDRRMSAKEALHMDAEATGVAPEQLNWETEFSELVTSYSMDQSRGYSYSEIVAPREAVLAFSGVAPEGLDEKIATLGGRVKVLEHTGFTELEIQEAAGRAVQVVLDLGATSVLAIPDARDRIITVSFSGVALDAAELGRVQSIIEDDVLGGGLAAAGFSVDFEESGAAVFEADDLARGE</sequence>
<evidence type="ECO:0000313" key="1">
    <source>
        <dbReference type="EMBL" id="TSD62104.1"/>
    </source>
</evidence>
<evidence type="ECO:0000313" key="2">
    <source>
        <dbReference type="Proteomes" id="UP000316988"/>
    </source>
</evidence>
<organism evidence="1 2">
    <name type="scientific">Aeromicrobium piscarium</name>
    <dbReference type="NCBI Taxonomy" id="2590901"/>
    <lineage>
        <taxon>Bacteria</taxon>
        <taxon>Bacillati</taxon>
        <taxon>Actinomycetota</taxon>
        <taxon>Actinomycetes</taxon>
        <taxon>Propionibacteriales</taxon>
        <taxon>Nocardioidaceae</taxon>
        <taxon>Aeromicrobium</taxon>
    </lineage>
</organism>